<dbReference type="GO" id="GO:0008821">
    <property type="term" value="F:crossover junction DNA endonuclease activity"/>
    <property type="evidence" value="ECO:0007669"/>
    <property type="project" value="UniProtKB-ARBA"/>
</dbReference>
<evidence type="ECO:0000256" key="14">
    <source>
        <dbReference type="ARBA" id="ARBA00070746"/>
    </source>
</evidence>
<keyword evidence="8" id="KW-0269">Exonuclease</keyword>
<dbReference type="CDD" id="cd09869">
    <property type="entry name" value="PIN_GEN1"/>
    <property type="match status" value="1"/>
</dbReference>
<evidence type="ECO:0000256" key="13">
    <source>
        <dbReference type="ARBA" id="ARBA00053976"/>
    </source>
</evidence>
<evidence type="ECO:0000256" key="12">
    <source>
        <dbReference type="ARBA" id="ARBA00038112"/>
    </source>
</evidence>
<name>A0A9N9TV77_PHYSR</name>
<evidence type="ECO:0000256" key="9">
    <source>
        <dbReference type="ARBA" id="ARBA00022842"/>
    </source>
</evidence>
<gene>
    <name evidence="20" type="ORF">PHYEVI_LOCUS7400</name>
</gene>
<evidence type="ECO:0000256" key="16">
    <source>
        <dbReference type="ARBA" id="ARBA00080957"/>
    </source>
</evidence>
<dbReference type="GO" id="GO:0006281">
    <property type="term" value="P:DNA repair"/>
    <property type="evidence" value="ECO:0007669"/>
    <property type="project" value="UniProtKB-KW"/>
</dbReference>
<comment type="similarity">
    <text evidence="12">Belongs to the XPG/RAD2 endonuclease family. GEN subfamily.</text>
</comment>
<keyword evidence="4" id="KW-0479">Metal-binding</keyword>
<dbReference type="InterPro" id="IPR029060">
    <property type="entry name" value="PIN-like_dom_sf"/>
</dbReference>
<evidence type="ECO:0000256" key="3">
    <source>
        <dbReference type="ARBA" id="ARBA00022722"/>
    </source>
</evidence>
<evidence type="ECO:0000256" key="11">
    <source>
        <dbReference type="ARBA" id="ARBA00023242"/>
    </source>
</evidence>
<comment type="cofactor">
    <cofactor evidence="1">
        <name>Mg(2+)</name>
        <dbReference type="ChEBI" id="CHEBI:18420"/>
    </cofactor>
</comment>
<feature type="region of interest" description="Disordered" evidence="17">
    <location>
        <begin position="492"/>
        <end position="527"/>
    </location>
</feature>
<protein>
    <recommendedName>
        <fullName evidence="14">Flap endonuclease GEN</fullName>
    </recommendedName>
    <alternativeName>
        <fullName evidence="16">Flap structure-specific endonuclease GEN</fullName>
    </alternativeName>
    <alternativeName>
        <fullName evidence="15">Xpg-like endonuclease</fullName>
    </alternativeName>
</protein>
<evidence type="ECO:0000256" key="1">
    <source>
        <dbReference type="ARBA" id="ARBA00001946"/>
    </source>
</evidence>
<reference evidence="20" key="1">
    <citation type="submission" date="2022-01" db="EMBL/GenBank/DDBJ databases">
        <authorList>
            <person name="King R."/>
        </authorList>
    </citation>
    <scope>NUCLEOTIDE SEQUENCE</scope>
</reference>
<dbReference type="OrthoDB" id="2959108at2759"/>
<keyword evidence="5" id="KW-0255">Endonuclease</keyword>
<dbReference type="InterPro" id="IPR006086">
    <property type="entry name" value="XPG-I_dom"/>
</dbReference>
<evidence type="ECO:0000256" key="8">
    <source>
        <dbReference type="ARBA" id="ARBA00022839"/>
    </source>
</evidence>
<evidence type="ECO:0000256" key="2">
    <source>
        <dbReference type="ARBA" id="ARBA00004123"/>
    </source>
</evidence>
<evidence type="ECO:0000259" key="19">
    <source>
        <dbReference type="SMART" id="SM00485"/>
    </source>
</evidence>
<dbReference type="Pfam" id="PF00867">
    <property type="entry name" value="XPG_I"/>
    <property type="match status" value="1"/>
</dbReference>
<keyword evidence="6" id="KW-0227">DNA damage</keyword>
<dbReference type="PANTHER" id="PTHR11081">
    <property type="entry name" value="FLAP ENDONUCLEASE FAMILY MEMBER"/>
    <property type="match status" value="1"/>
</dbReference>
<dbReference type="GO" id="GO:0005634">
    <property type="term" value="C:nucleus"/>
    <property type="evidence" value="ECO:0007669"/>
    <property type="project" value="UniProtKB-SubCell"/>
</dbReference>
<evidence type="ECO:0000256" key="10">
    <source>
        <dbReference type="ARBA" id="ARBA00023204"/>
    </source>
</evidence>
<dbReference type="Proteomes" id="UP001153712">
    <property type="component" value="Chromosome 4"/>
</dbReference>
<dbReference type="SMART" id="SM00485">
    <property type="entry name" value="XPGN"/>
    <property type="match status" value="1"/>
</dbReference>
<dbReference type="SUPFAM" id="SSF47807">
    <property type="entry name" value="5' to 3' exonuclease, C-terminal subdomain"/>
    <property type="match status" value="1"/>
</dbReference>
<dbReference type="SMART" id="SM00484">
    <property type="entry name" value="XPGI"/>
    <property type="match status" value="1"/>
</dbReference>
<dbReference type="PANTHER" id="PTHR11081:SF70">
    <property type="entry name" value="FLAP ENDONUCLEASE GEN HOMOLOG 1"/>
    <property type="match status" value="1"/>
</dbReference>
<dbReference type="InterPro" id="IPR006084">
    <property type="entry name" value="XPG/Rad2"/>
</dbReference>
<evidence type="ECO:0000256" key="6">
    <source>
        <dbReference type="ARBA" id="ARBA00022763"/>
    </source>
</evidence>
<feature type="domain" description="XPG-I" evidence="18">
    <location>
        <begin position="124"/>
        <end position="201"/>
    </location>
</feature>
<keyword evidence="21" id="KW-1185">Reference proteome</keyword>
<dbReference type="InterPro" id="IPR006085">
    <property type="entry name" value="XPG_DNA_repair_N"/>
</dbReference>
<dbReference type="EMBL" id="OU900097">
    <property type="protein sequence ID" value="CAG9861054.1"/>
    <property type="molecule type" value="Genomic_DNA"/>
</dbReference>
<dbReference type="Pfam" id="PF00752">
    <property type="entry name" value="XPG_N"/>
    <property type="match status" value="1"/>
</dbReference>
<dbReference type="GO" id="GO:0000400">
    <property type="term" value="F:four-way junction DNA binding"/>
    <property type="evidence" value="ECO:0007669"/>
    <property type="project" value="TreeGrafter"/>
</dbReference>
<dbReference type="FunFam" id="3.40.50.1010:FF:000054">
    <property type="entry name" value="Flap endonuclease GEN"/>
    <property type="match status" value="1"/>
</dbReference>
<evidence type="ECO:0000256" key="7">
    <source>
        <dbReference type="ARBA" id="ARBA00022801"/>
    </source>
</evidence>
<dbReference type="GO" id="GO:0004527">
    <property type="term" value="F:exonuclease activity"/>
    <property type="evidence" value="ECO:0007669"/>
    <property type="project" value="UniProtKB-KW"/>
</dbReference>
<dbReference type="SMART" id="SM00279">
    <property type="entry name" value="HhH2"/>
    <property type="match status" value="1"/>
</dbReference>
<evidence type="ECO:0000313" key="21">
    <source>
        <dbReference type="Proteomes" id="UP001153712"/>
    </source>
</evidence>
<dbReference type="Gene3D" id="1.10.150.20">
    <property type="entry name" value="5' to 3' exonuclease, C-terminal subdomain"/>
    <property type="match status" value="1"/>
</dbReference>
<accession>A0A9N9TV77</accession>
<evidence type="ECO:0000313" key="20">
    <source>
        <dbReference type="EMBL" id="CAG9861054.1"/>
    </source>
</evidence>
<dbReference type="Pfam" id="PF18704">
    <property type="entry name" value="Chromo_2"/>
    <property type="match status" value="1"/>
</dbReference>
<comment type="function">
    <text evidence="13">Endonuclease which cleaves flap structures at the junction between single-stranded DNA and double-stranded DNA. Specific for 5'-overhanging flap structures in which the 5'-upstream of the flap is completely double-stranded. Prefers the blocked-flap structures similar to those occurring at replication forks, in which the 5' single-strand overhang of the flap is double-stranded. Also possesses weak 5'- to 3'-exonuclease activity on nicked but not gapped double-stranded DNA. Does not cleave bubble-like or Holliday junction substrates.</text>
</comment>
<feature type="domain" description="XPG N-terminal" evidence="19">
    <location>
        <begin position="1"/>
        <end position="95"/>
    </location>
</feature>
<keyword evidence="11" id="KW-0539">Nucleus</keyword>
<comment type="subcellular location">
    <subcellularLocation>
        <location evidence="2">Nucleus</location>
    </subcellularLocation>
</comment>
<feature type="compositionally biased region" description="Basic residues" evidence="17">
    <location>
        <begin position="497"/>
        <end position="509"/>
    </location>
</feature>
<dbReference type="AlphaFoldDB" id="A0A9N9TV77"/>
<dbReference type="GO" id="GO:0017108">
    <property type="term" value="F:5'-flap endonuclease activity"/>
    <property type="evidence" value="ECO:0007669"/>
    <property type="project" value="UniProtKB-ARBA"/>
</dbReference>
<keyword evidence="7" id="KW-0378">Hydrolase</keyword>
<evidence type="ECO:0000259" key="18">
    <source>
        <dbReference type="SMART" id="SM00484"/>
    </source>
</evidence>
<evidence type="ECO:0000256" key="4">
    <source>
        <dbReference type="ARBA" id="ARBA00022723"/>
    </source>
</evidence>
<dbReference type="InterPro" id="IPR036279">
    <property type="entry name" value="5-3_exonuclease_C_sf"/>
</dbReference>
<dbReference type="SUPFAM" id="SSF88723">
    <property type="entry name" value="PIN domain-like"/>
    <property type="match status" value="1"/>
</dbReference>
<keyword evidence="10" id="KW-0234">DNA repair</keyword>
<keyword evidence="3" id="KW-0540">Nuclease</keyword>
<sequence>MGIKNLWTIFAPYCEKKPLFELHGKTVAIDLSCWVCEAQNVTEYQIHPRMYLRNLYFRTCYLLLMGVDLVFVLEGKAPELKYKTIAARNALQFKGAKPKATNSKPGKDRTRFNHVLKSCEKMLNYMGLSCIKGEGEAECLCAYLNKEGLVDGCISQDSDCFAYGAKVVYRNFSIASQGAQASSGGAVDIYDINKIYKEKNFGRNKLIAMALLCGNDYTDGVHGVGKESVLKLFEHLQDDEILNTLRSWRKETEKYDKLEKSINDKNICKSCGHAGKLQSHSRNGCRICGLAKGCGNEEYKRERQKITNELSIRSKALEIADFPNEELIQEFLVSKDNVTRLDLKWRQPDLLKFLEFATKYLEWDEIYAFEKLLPILTRWQCLNYDTLKNLKGIVQPECIKKIRNPKGIPSYLIVWVDRDDCYKDIIPKEQIEESKLTLEQLWSTVEPQNLVDKAYPELVETYRQSKIKPKATRRKNKNKNLDEISEMLKECHTNATKPKRIRQTKKSKSSKGDSLKQNSLDDFLKHQKPASKVTKDLDDSLFDDEDNNEDLSLIIENIISKTPSNLKNINIANYLTFDEDTEEPIENTASNRTSFFVSHPTEDDIFEKSFHELKYNDEDTIHYEYNELEYNDDNNKGDDSFSDIIYVPLLERLKKKM</sequence>
<keyword evidence="9" id="KW-0460">Magnesium</keyword>
<dbReference type="InterPro" id="IPR041012">
    <property type="entry name" value="GEN_chromo"/>
</dbReference>
<dbReference type="Gene3D" id="3.40.50.1010">
    <property type="entry name" value="5'-nuclease"/>
    <property type="match status" value="1"/>
</dbReference>
<dbReference type="FunFam" id="1.10.150.20:FF:000030">
    <property type="entry name" value="Flap endonuclease GEN-like 1"/>
    <property type="match status" value="1"/>
</dbReference>
<dbReference type="PRINTS" id="PR00853">
    <property type="entry name" value="XPGRADSUPER"/>
</dbReference>
<evidence type="ECO:0000256" key="5">
    <source>
        <dbReference type="ARBA" id="ARBA00022759"/>
    </source>
</evidence>
<dbReference type="InterPro" id="IPR008918">
    <property type="entry name" value="HhH2"/>
</dbReference>
<evidence type="ECO:0000256" key="15">
    <source>
        <dbReference type="ARBA" id="ARBA00076716"/>
    </source>
</evidence>
<organism evidence="20 21">
    <name type="scientific">Phyllotreta striolata</name>
    <name type="common">Striped flea beetle</name>
    <name type="synonym">Crioceris striolata</name>
    <dbReference type="NCBI Taxonomy" id="444603"/>
    <lineage>
        <taxon>Eukaryota</taxon>
        <taxon>Metazoa</taxon>
        <taxon>Ecdysozoa</taxon>
        <taxon>Arthropoda</taxon>
        <taxon>Hexapoda</taxon>
        <taxon>Insecta</taxon>
        <taxon>Pterygota</taxon>
        <taxon>Neoptera</taxon>
        <taxon>Endopterygota</taxon>
        <taxon>Coleoptera</taxon>
        <taxon>Polyphaga</taxon>
        <taxon>Cucujiformia</taxon>
        <taxon>Chrysomeloidea</taxon>
        <taxon>Chrysomelidae</taxon>
        <taxon>Galerucinae</taxon>
        <taxon>Alticini</taxon>
        <taxon>Phyllotreta</taxon>
    </lineage>
</organism>
<proteinExistence type="inferred from homology"/>
<dbReference type="GO" id="GO:0046872">
    <property type="term" value="F:metal ion binding"/>
    <property type="evidence" value="ECO:0007669"/>
    <property type="project" value="UniProtKB-KW"/>
</dbReference>
<evidence type="ECO:0000256" key="17">
    <source>
        <dbReference type="SAM" id="MobiDB-lite"/>
    </source>
</evidence>